<proteinExistence type="predicted"/>
<reference evidence="3" key="1">
    <citation type="journal article" date="2019" name="Int. J. Syst. Evol. Microbiol.">
        <title>The Global Catalogue of Microorganisms (GCM) 10K type strain sequencing project: providing services to taxonomists for standard genome sequencing and annotation.</title>
        <authorList>
            <consortium name="The Broad Institute Genomics Platform"/>
            <consortium name="The Broad Institute Genome Sequencing Center for Infectious Disease"/>
            <person name="Wu L."/>
            <person name="Ma J."/>
        </authorList>
    </citation>
    <scope>NUCLEOTIDE SEQUENCE [LARGE SCALE GENOMIC DNA]</scope>
    <source>
        <strain evidence="3">CCUG 57401</strain>
    </source>
</reference>
<dbReference type="RefSeq" id="WP_376850670.1">
    <property type="nucleotide sequence ID" value="NZ_JBHSMF010000009.1"/>
</dbReference>
<evidence type="ECO:0000256" key="1">
    <source>
        <dbReference type="SAM" id="SignalP"/>
    </source>
</evidence>
<organism evidence="2 3">
    <name type="scientific">Caenimonas terrae</name>
    <dbReference type="NCBI Taxonomy" id="696074"/>
    <lineage>
        <taxon>Bacteria</taxon>
        <taxon>Pseudomonadati</taxon>
        <taxon>Pseudomonadota</taxon>
        <taxon>Betaproteobacteria</taxon>
        <taxon>Burkholderiales</taxon>
        <taxon>Comamonadaceae</taxon>
        <taxon>Caenimonas</taxon>
    </lineage>
</organism>
<dbReference type="EMBL" id="JBHSMF010000009">
    <property type="protein sequence ID" value="MFC5498579.1"/>
    <property type="molecule type" value="Genomic_DNA"/>
</dbReference>
<feature type="chain" id="PRO_5045731827" evidence="1">
    <location>
        <begin position="23"/>
        <end position="166"/>
    </location>
</feature>
<protein>
    <submittedName>
        <fullName evidence="2">Uncharacterized protein</fullName>
    </submittedName>
</protein>
<accession>A0ABW0NI16</accession>
<keyword evidence="3" id="KW-1185">Reference proteome</keyword>
<keyword evidence="1" id="KW-0732">Signal</keyword>
<name>A0ABW0NI16_9BURK</name>
<feature type="signal peptide" evidence="1">
    <location>
        <begin position="1"/>
        <end position="22"/>
    </location>
</feature>
<dbReference type="Proteomes" id="UP001596037">
    <property type="component" value="Unassembled WGS sequence"/>
</dbReference>
<evidence type="ECO:0000313" key="2">
    <source>
        <dbReference type="EMBL" id="MFC5498579.1"/>
    </source>
</evidence>
<sequence>MSRIVILALSAAATLATFSARAQEGAMQSESRDAAAAYMGTANFLVGRIASECLVVVGRPESPQDYAAIWQSRNARYWIAARKYMVKRLDAALASGGTAKRDSVLAEYAAAIRRDGEASAQSWITRGSREEACMQAITVIDAGGLDVTQRVPIYNELEALAKWAEQ</sequence>
<gene>
    <name evidence="2" type="ORF">ACFPOE_13615</name>
</gene>
<evidence type="ECO:0000313" key="3">
    <source>
        <dbReference type="Proteomes" id="UP001596037"/>
    </source>
</evidence>
<comment type="caution">
    <text evidence="2">The sequence shown here is derived from an EMBL/GenBank/DDBJ whole genome shotgun (WGS) entry which is preliminary data.</text>
</comment>